<name>A0A6J7GYE0_9ZZZZ</name>
<reference evidence="8" key="1">
    <citation type="submission" date="2020-05" db="EMBL/GenBank/DDBJ databases">
        <authorList>
            <person name="Chiriac C."/>
            <person name="Salcher M."/>
            <person name="Ghai R."/>
            <person name="Kavagutti S V."/>
        </authorList>
    </citation>
    <scope>NUCLEOTIDE SEQUENCE</scope>
</reference>
<dbReference type="PANTHER" id="PTHR24321">
    <property type="entry name" value="DEHYDROGENASES, SHORT CHAIN"/>
    <property type="match status" value="1"/>
</dbReference>
<dbReference type="PRINTS" id="PR00081">
    <property type="entry name" value="GDHRDH"/>
</dbReference>
<dbReference type="Gene3D" id="3.40.50.720">
    <property type="entry name" value="NAD(P)-binding Rossmann-like Domain"/>
    <property type="match status" value="1"/>
</dbReference>
<dbReference type="PANTHER" id="PTHR24321:SF11">
    <property type="entry name" value="BLR0893 PROTEIN"/>
    <property type="match status" value="1"/>
</dbReference>
<dbReference type="EMBL" id="CAESGF010000001">
    <property type="protein sequence ID" value="CAB4362487.1"/>
    <property type="molecule type" value="Genomic_DNA"/>
</dbReference>
<organism evidence="8">
    <name type="scientific">freshwater metagenome</name>
    <dbReference type="NCBI Taxonomy" id="449393"/>
    <lineage>
        <taxon>unclassified sequences</taxon>
        <taxon>metagenomes</taxon>
        <taxon>ecological metagenomes</taxon>
    </lineage>
</organism>
<comment type="similarity">
    <text evidence="1">Belongs to the short-chain dehydrogenases/reductases (SDR) family.</text>
</comment>
<dbReference type="InterPro" id="IPR036291">
    <property type="entry name" value="NAD(P)-bd_dom_sf"/>
</dbReference>
<proteinExistence type="inferred from homology"/>
<dbReference type="EMBL" id="CAFAAV010000129">
    <property type="protein sequence ID" value="CAB4825541.1"/>
    <property type="molecule type" value="Genomic_DNA"/>
</dbReference>
<evidence type="ECO:0000313" key="5">
    <source>
        <dbReference type="EMBL" id="CAB4736328.1"/>
    </source>
</evidence>
<protein>
    <submittedName>
        <fullName evidence="8">Unannotated protein</fullName>
    </submittedName>
</protein>
<dbReference type="PRINTS" id="PR00080">
    <property type="entry name" value="SDRFAMILY"/>
</dbReference>
<evidence type="ECO:0000256" key="1">
    <source>
        <dbReference type="ARBA" id="ARBA00006484"/>
    </source>
</evidence>
<feature type="domain" description="Ketoreductase" evidence="3">
    <location>
        <begin position="6"/>
        <end position="195"/>
    </location>
</feature>
<dbReference type="InterPro" id="IPR002347">
    <property type="entry name" value="SDR_fam"/>
</dbReference>
<evidence type="ECO:0000313" key="4">
    <source>
        <dbReference type="EMBL" id="CAB4362487.1"/>
    </source>
</evidence>
<dbReference type="AlphaFoldDB" id="A0A6J7GYE0"/>
<dbReference type="InterPro" id="IPR020904">
    <property type="entry name" value="Sc_DH/Rdtase_CS"/>
</dbReference>
<evidence type="ECO:0000256" key="2">
    <source>
        <dbReference type="ARBA" id="ARBA00023002"/>
    </source>
</evidence>
<evidence type="ECO:0000313" key="8">
    <source>
        <dbReference type="EMBL" id="CAB4912752.1"/>
    </source>
</evidence>
<dbReference type="GO" id="GO:0016491">
    <property type="term" value="F:oxidoreductase activity"/>
    <property type="evidence" value="ECO:0007669"/>
    <property type="project" value="UniProtKB-KW"/>
</dbReference>
<dbReference type="FunFam" id="3.40.50.720:FF:000084">
    <property type="entry name" value="Short-chain dehydrogenase reductase"/>
    <property type="match status" value="1"/>
</dbReference>
<dbReference type="EMBL" id="CAEZYF010000019">
    <property type="protein sequence ID" value="CAB4736328.1"/>
    <property type="molecule type" value="Genomic_DNA"/>
</dbReference>
<dbReference type="CDD" id="cd05233">
    <property type="entry name" value="SDR_c"/>
    <property type="match status" value="1"/>
</dbReference>
<dbReference type="SUPFAM" id="SSF51735">
    <property type="entry name" value="NAD(P)-binding Rossmann-fold domains"/>
    <property type="match status" value="1"/>
</dbReference>
<dbReference type="SMART" id="SM00822">
    <property type="entry name" value="PKS_KR"/>
    <property type="match status" value="1"/>
</dbReference>
<sequence length="269" mass="27821">MRLEGKVAIVTGATKGIGRVIAAMMAAEGAKIVLAGRTITRGDEMVKAIRAAGGEATFVRADIGNEDDVRAVVQAAIDTYGTLTTLVNNAASTDVINKGDGSIVDVTLDAWDTIIRVTLTGTMLMSKYAIPRMIEAGGGAIVNISSESSYRPPAEMAAYSAAKAAVNSLTRSIAVDFGQQGIRANAIITGMILPPQVVPVFQADPVVGPKLRAQHLVPRPGRREDVAAGVVYLASDESGFVTGTELTIDGGGSTMSNILTKAEIFGTTG</sequence>
<dbReference type="PROSITE" id="PS00061">
    <property type="entry name" value="ADH_SHORT"/>
    <property type="match status" value="1"/>
</dbReference>
<dbReference type="EMBL" id="CAFBMT010000002">
    <property type="protein sequence ID" value="CAB4912752.1"/>
    <property type="molecule type" value="Genomic_DNA"/>
</dbReference>
<dbReference type="InterPro" id="IPR057326">
    <property type="entry name" value="KR_dom"/>
</dbReference>
<dbReference type="EMBL" id="CAFBOL010000122">
    <property type="protein sequence ID" value="CAB5013860.1"/>
    <property type="molecule type" value="Genomic_DNA"/>
</dbReference>
<accession>A0A6J7GYE0</accession>
<evidence type="ECO:0000313" key="9">
    <source>
        <dbReference type="EMBL" id="CAB5013860.1"/>
    </source>
</evidence>
<keyword evidence="2" id="KW-0560">Oxidoreductase</keyword>
<evidence type="ECO:0000313" key="7">
    <source>
        <dbReference type="EMBL" id="CAB4851420.1"/>
    </source>
</evidence>
<gene>
    <name evidence="5" type="ORF">UFOPK2656_02570</name>
    <name evidence="6" type="ORF">UFOPK3099_01657</name>
    <name evidence="7" type="ORF">UFOPK3267_01530</name>
    <name evidence="8" type="ORF">UFOPK3651_00312</name>
    <name evidence="9" type="ORF">UFOPK3931_02960</name>
    <name evidence="4" type="ORF">UFOPK4189_00263</name>
</gene>
<evidence type="ECO:0000259" key="3">
    <source>
        <dbReference type="SMART" id="SM00822"/>
    </source>
</evidence>
<dbReference type="EMBL" id="CAFBIY010000080">
    <property type="protein sequence ID" value="CAB4851420.1"/>
    <property type="molecule type" value="Genomic_DNA"/>
</dbReference>
<evidence type="ECO:0000313" key="6">
    <source>
        <dbReference type="EMBL" id="CAB4825541.1"/>
    </source>
</evidence>
<dbReference type="Pfam" id="PF13561">
    <property type="entry name" value="adh_short_C2"/>
    <property type="match status" value="1"/>
</dbReference>